<dbReference type="InterPro" id="IPR011050">
    <property type="entry name" value="Pectin_lyase_fold/virulence"/>
</dbReference>
<feature type="chain" id="PRO_5002417212" description="Right handed beta helix domain-containing protein" evidence="1">
    <location>
        <begin position="21"/>
        <end position="488"/>
    </location>
</feature>
<dbReference type="InterPro" id="IPR006626">
    <property type="entry name" value="PbH1"/>
</dbReference>
<dbReference type="HOGENOM" id="CLU_558852_0_0_10"/>
<proteinExistence type="predicted"/>
<protein>
    <recommendedName>
        <fullName evidence="2">Right handed beta helix domain-containing protein</fullName>
    </recommendedName>
</protein>
<gene>
    <name evidence="3" type="ORF">SD10_05125</name>
</gene>
<dbReference type="InterPro" id="IPR039448">
    <property type="entry name" value="Beta_helix"/>
</dbReference>
<feature type="domain" description="Right handed beta helix" evidence="2">
    <location>
        <begin position="209"/>
        <end position="382"/>
    </location>
</feature>
<organism evidence="3 4">
    <name type="scientific">Spirosoma radiotolerans</name>
    <dbReference type="NCBI Taxonomy" id="1379870"/>
    <lineage>
        <taxon>Bacteria</taxon>
        <taxon>Pseudomonadati</taxon>
        <taxon>Bacteroidota</taxon>
        <taxon>Cytophagia</taxon>
        <taxon>Cytophagales</taxon>
        <taxon>Cytophagaceae</taxon>
        <taxon>Spirosoma</taxon>
    </lineage>
</organism>
<dbReference type="AlphaFoldDB" id="A0A0E3ZT20"/>
<name>A0A0E3ZT20_9BACT</name>
<dbReference type="PATRIC" id="fig|1379870.5.peg.1114"/>
<sequence>MTYSGIFKSMMLVASFTVLAYCKPSDPEPDVFVEREDALSIAQVRAFTASSVPTRIRITDAGKEGVFKLDQTDHTSTDNMGITLVTIKGYRYKREFTGSANGYWFGITESDDDIGPELQVAITATDDITIPDGTYTQITNANLRSNLTLRANPGKAIIRLPKSHVSLGALVSATDPNASLDNVMIDGLSWVVSSQEVGNYGTISIDGPSVSNLTIQNCNGDDSAAKDSTNWLTLKIQAGRTASNIIVRNNTVQAKRMACEIFNHDNFNVYAGKNIVVSGNTFYNCHFGISLSGPLDQLTVDNNYIKNCSLFGIEIAGAAQHVTITNNKFEGVFDKFLEGSNDGGGNGSIVGGMVISGNSTVGLCTGGIQLFNGGTVQFTKNVLKMTGMIELFSSTAGGTFTDNVIESSATKAIICDNSPNNTFANNTISNKTNAVNQATFLAYGSKATNNVLTGNKLIQGVGGKPYDAVLGASCKASMNYDGAGNPIP</sequence>
<dbReference type="SMART" id="SM00710">
    <property type="entry name" value="PbH1"/>
    <property type="match status" value="7"/>
</dbReference>
<accession>A0A0E3ZT20</accession>
<feature type="signal peptide" evidence="1">
    <location>
        <begin position="1"/>
        <end position="20"/>
    </location>
</feature>
<dbReference type="Proteomes" id="UP000033054">
    <property type="component" value="Chromosome"/>
</dbReference>
<dbReference type="Pfam" id="PF13229">
    <property type="entry name" value="Beta_helix"/>
    <property type="match status" value="1"/>
</dbReference>
<keyword evidence="1" id="KW-0732">Signal</keyword>
<dbReference type="OrthoDB" id="918278at2"/>
<evidence type="ECO:0000256" key="1">
    <source>
        <dbReference type="SAM" id="SignalP"/>
    </source>
</evidence>
<reference evidence="3 4" key="1">
    <citation type="journal article" date="2014" name="Curr. Microbiol.">
        <title>Spirosoma radiotolerans sp. nov., a gamma-radiation-resistant bacterium isolated from gamma ray-irradiated soil.</title>
        <authorList>
            <person name="Lee J.J."/>
            <person name="Srinivasan S."/>
            <person name="Lim S."/>
            <person name="Joe M."/>
            <person name="Im S."/>
            <person name="Bae S.I."/>
            <person name="Park K.R."/>
            <person name="Han J.H."/>
            <person name="Park S.H."/>
            <person name="Joo B.M."/>
            <person name="Park S.J."/>
            <person name="Kim M.K."/>
        </authorList>
    </citation>
    <scope>NUCLEOTIDE SEQUENCE [LARGE SCALE GENOMIC DNA]</scope>
    <source>
        <strain evidence="3 4">DG5A</strain>
    </source>
</reference>
<evidence type="ECO:0000259" key="2">
    <source>
        <dbReference type="Pfam" id="PF13229"/>
    </source>
</evidence>
<dbReference type="EMBL" id="CP010429">
    <property type="protein sequence ID" value="AKD54385.1"/>
    <property type="molecule type" value="Genomic_DNA"/>
</dbReference>
<evidence type="ECO:0000313" key="3">
    <source>
        <dbReference type="EMBL" id="AKD54385.1"/>
    </source>
</evidence>
<evidence type="ECO:0000313" key="4">
    <source>
        <dbReference type="Proteomes" id="UP000033054"/>
    </source>
</evidence>
<dbReference type="InterPro" id="IPR012334">
    <property type="entry name" value="Pectin_lyas_fold"/>
</dbReference>
<dbReference type="RefSeq" id="WP_046375980.1">
    <property type="nucleotide sequence ID" value="NZ_CP010429.1"/>
</dbReference>
<dbReference type="Gene3D" id="2.160.20.10">
    <property type="entry name" value="Single-stranded right-handed beta-helix, Pectin lyase-like"/>
    <property type="match status" value="1"/>
</dbReference>
<dbReference type="KEGG" id="srd:SD10_05125"/>
<keyword evidence="4" id="KW-1185">Reference proteome</keyword>
<dbReference type="SUPFAM" id="SSF51126">
    <property type="entry name" value="Pectin lyase-like"/>
    <property type="match status" value="1"/>
</dbReference>